<dbReference type="RefSeq" id="WP_238472953.1">
    <property type="nucleotide sequence ID" value="NZ_AWQQ01000042.1"/>
</dbReference>
<sequence>MAGHGRQLAENVLELSWILRKKIKDIEEFNVFGEEMIGRPGVFGLDPTKINISLRNLKVSGLWAESWLREKVHIQVEMSDVFNLLLLVTFVNWQSDVNYLYEALTEMKEYIKKNPGVTHSYSAIQDINPFPFIPDLVMPPGRLFGPPTLLSLQTVLVIKIKVTSYGARVE</sequence>
<dbReference type="Proteomes" id="UP000222564">
    <property type="component" value="Unassembled WGS sequence"/>
</dbReference>
<dbReference type="SUPFAM" id="SSF53383">
    <property type="entry name" value="PLP-dependent transferases"/>
    <property type="match status" value="1"/>
</dbReference>
<name>A0A2C6M983_9FIRM</name>
<evidence type="ECO:0000313" key="4">
    <source>
        <dbReference type="Proteomes" id="UP000222564"/>
    </source>
</evidence>
<dbReference type="InterPro" id="IPR015424">
    <property type="entry name" value="PyrdxlP-dep_Trfase"/>
</dbReference>
<dbReference type="AlphaFoldDB" id="A0A2C6M983"/>
<reference evidence="3 4" key="1">
    <citation type="submission" date="2013-09" db="EMBL/GenBank/DDBJ databases">
        <title>Biodegradation of hydrocarbons in the deep terrestrial subsurface : characterization of a microbial consortium composed of two Desulfotomaculum species originating from a deep geological formation.</title>
        <authorList>
            <person name="Aullo T."/>
            <person name="Berlendis S."/>
            <person name="Lascourreges J.-F."/>
            <person name="Dessort D."/>
            <person name="Saint-Laurent S."/>
            <person name="Schraauwers B."/>
            <person name="Mas J."/>
            <person name="Magot M."/>
            <person name="Ranchou-Peyruse A."/>
        </authorList>
    </citation>
    <scope>NUCLEOTIDE SEQUENCE [LARGE SCALE GENOMIC DNA]</scope>
    <source>
        <strain evidence="3 4">Bs107</strain>
    </source>
</reference>
<comment type="cofactor">
    <cofactor evidence="1">
        <name>pyridoxal 5'-phosphate</name>
        <dbReference type="ChEBI" id="CHEBI:597326"/>
    </cofactor>
</comment>
<proteinExistence type="predicted"/>
<evidence type="ECO:0000256" key="2">
    <source>
        <dbReference type="ARBA" id="ARBA00022898"/>
    </source>
</evidence>
<comment type="caution">
    <text evidence="3">The sequence shown here is derived from an EMBL/GenBank/DDBJ whole genome shotgun (WGS) entry which is preliminary data.</text>
</comment>
<evidence type="ECO:0000256" key="1">
    <source>
        <dbReference type="ARBA" id="ARBA00001933"/>
    </source>
</evidence>
<dbReference type="PANTHER" id="PTHR43277">
    <property type="entry name" value="ARGININE DECARBOXYLASE"/>
    <property type="match status" value="1"/>
</dbReference>
<protein>
    <submittedName>
        <fullName evidence="3">Uncharacterized protein</fullName>
    </submittedName>
</protein>
<evidence type="ECO:0000313" key="3">
    <source>
        <dbReference type="EMBL" id="PHJ38857.1"/>
    </source>
</evidence>
<keyword evidence="2" id="KW-0663">Pyridoxal phosphate</keyword>
<dbReference type="EMBL" id="AWQQ01000042">
    <property type="protein sequence ID" value="PHJ38857.1"/>
    <property type="molecule type" value="Genomic_DNA"/>
</dbReference>
<dbReference type="PANTHER" id="PTHR43277:SF4">
    <property type="entry name" value="ARGININE DECARBOXYLASE"/>
    <property type="match status" value="1"/>
</dbReference>
<keyword evidence="4" id="KW-1185">Reference proteome</keyword>
<accession>A0A2C6M983</accession>
<organism evidence="3 4">
    <name type="scientific">Desulforamulus profundi</name>
    <dbReference type="NCBI Taxonomy" id="1383067"/>
    <lineage>
        <taxon>Bacteria</taxon>
        <taxon>Bacillati</taxon>
        <taxon>Bacillota</taxon>
        <taxon>Clostridia</taxon>
        <taxon>Eubacteriales</taxon>
        <taxon>Peptococcaceae</taxon>
        <taxon>Desulforamulus</taxon>
    </lineage>
</organism>
<gene>
    <name evidence="3" type="ORF">P378_07100</name>
</gene>
<dbReference type="InterPro" id="IPR052357">
    <property type="entry name" value="Orn_Lys_Arg_decarboxylase-I"/>
</dbReference>